<reference evidence="5" key="2">
    <citation type="journal article" date="2018" name="Hortic Res">
        <title>Improved Brassica rapa reference genome by single-molecule sequencing and chromosome conformation capture technologies.</title>
        <authorList>
            <person name="Zhang L."/>
            <person name="Cai X."/>
            <person name="Wu J."/>
            <person name="Liu M."/>
            <person name="Grob S."/>
            <person name="Cheng F."/>
            <person name="Liang J."/>
            <person name="Cai C."/>
            <person name="Liu Z."/>
            <person name="Liu B."/>
            <person name="Wang F."/>
            <person name="Li S."/>
            <person name="Liu F."/>
            <person name="Li X."/>
            <person name="Cheng L."/>
            <person name="Yang W."/>
            <person name="Li M.H."/>
            <person name="Grossniklaus U."/>
            <person name="Zheng H."/>
            <person name="Wang X."/>
        </authorList>
    </citation>
    <scope>NUCLEOTIDE SEQUENCE [LARGE SCALE GENOMIC DNA]</scope>
    <source>
        <strain evidence="5">cv. Chiifu-401-42</strain>
    </source>
</reference>
<dbReference type="HOGENOM" id="CLU_2797522_0_0_1"/>
<evidence type="ECO:0000256" key="1">
    <source>
        <dbReference type="SAM" id="Phobius"/>
    </source>
</evidence>
<keyword evidence="1" id="KW-0472">Membrane</keyword>
<dbReference type="Gramene" id="Bra020594.1">
    <property type="protein sequence ID" value="Bra020594.1-P"/>
    <property type="gene ID" value="Bra020594"/>
</dbReference>
<dbReference type="Proteomes" id="UP000694005">
    <property type="component" value="Chromosome A02"/>
</dbReference>
<reference evidence="5" key="1">
    <citation type="journal article" date="2011" name="Nat. Genet.">
        <title>The genome of the mesopolyploid crop species Brassica rapa.</title>
        <authorList>
            <consortium name="Brassica rapa Genome Sequencing Project Consortium"/>
            <person name="Wang X."/>
            <person name="Wang H."/>
            <person name="Wang J."/>
            <person name="Sun R."/>
            <person name="Wu J."/>
            <person name="Liu S."/>
            <person name="Bai Y."/>
            <person name="Mun J.H."/>
            <person name="Bancroft I."/>
            <person name="Cheng F."/>
            <person name="Huang S."/>
            <person name="Li X."/>
            <person name="Hua W."/>
            <person name="Wang J."/>
            <person name="Wang X."/>
            <person name="Freeling M."/>
            <person name="Pires J.C."/>
            <person name="Paterson A.H."/>
            <person name="Chalhoub B."/>
            <person name="Wang B."/>
            <person name="Hayward A."/>
            <person name="Sharpe A.G."/>
            <person name="Park B.S."/>
            <person name="Weisshaar B."/>
            <person name="Liu B."/>
            <person name="Li B."/>
            <person name="Liu B."/>
            <person name="Tong C."/>
            <person name="Song C."/>
            <person name="Duran C."/>
            <person name="Peng C."/>
            <person name="Geng C."/>
            <person name="Koh C."/>
            <person name="Lin C."/>
            <person name="Edwards D."/>
            <person name="Mu D."/>
            <person name="Shen D."/>
            <person name="Soumpourou E."/>
            <person name="Li F."/>
            <person name="Fraser F."/>
            <person name="Conant G."/>
            <person name="Lassalle G."/>
            <person name="King G.J."/>
            <person name="Bonnema G."/>
            <person name="Tang H."/>
            <person name="Wang H."/>
            <person name="Belcram H."/>
            <person name="Zhou H."/>
            <person name="Hirakawa H."/>
            <person name="Abe H."/>
            <person name="Guo H."/>
            <person name="Wang H."/>
            <person name="Jin H."/>
            <person name="Parkin I.A."/>
            <person name="Batley J."/>
            <person name="Kim J.S."/>
            <person name="Just J."/>
            <person name="Li J."/>
            <person name="Xu J."/>
            <person name="Deng J."/>
            <person name="Kim J.A."/>
            <person name="Li J."/>
            <person name="Yu J."/>
            <person name="Meng J."/>
            <person name="Wang J."/>
            <person name="Min J."/>
            <person name="Poulain J."/>
            <person name="Wang J."/>
            <person name="Hatakeyama K."/>
            <person name="Wu K."/>
            <person name="Wang L."/>
            <person name="Fang L."/>
            <person name="Trick M."/>
            <person name="Links M.G."/>
            <person name="Zhao M."/>
            <person name="Jin M."/>
            <person name="Ramchiary N."/>
            <person name="Drou N."/>
            <person name="Berkman P.J."/>
            <person name="Cai Q."/>
            <person name="Huang Q."/>
            <person name="Li R."/>
            <person name="Tabata S."/>
            <person name="Cheng S."/>
            <person name="Zhang S."/>
            <person name="Zhang S."/>
            <person name="Huang S."/>
            <person name="Sato S."/>
            <person name="Sun S."/>
            <person name="Kwon S.J."/>
            <person name="Choi S.R."/>
            <person name="Lee T.H."/>
            <person name="Fan W."/>
            <person name="Zhao X."/>
            <person name="Tan X."/>
            <person name="Xu X."/>
            <person name="Wang Y."/>
            <person name="Qiu Y."/>
            <person name="Yin Y."/>
            <person name="Li Y."/>
            <person name="Du Y."/>
            <person name="Liao Y."/>
            <person name="Lim Y."/>
            <person name="Narusaka Y."/>
            <person name="Wang Y."/>
            <person name="Wang Z."/>
            <person name="Li Z."/>
            <person name="Wang Z."/>
            <person name="Xiong Z."/>
            <person name="Zhang Z."/>
        </authorList>
    </citation>
    <scope>NUCLEOTIDE SEQUENCE [LARGE SCALE GENOMIC DNA]</scope>
    <source>
        <strain evidence="5">cv. Chiifu-401-42</strain>
    </source>
</reference>
<feature type="transmembrane region" description="Helical" evidence="1">
    <location>
        <begin position="35"/>
        <end position="54"/>
    </location>
</feature>
<proteinExistence type="predicted"/>
<dbReference type="Gramene" id="A02p46850.2_BraZ1">
    <property type="protein sequence ID" value="A02p46850.2_BraZ1.CDS"/>
    <property type="gene ID" value="A02g46850.2_BraZ1"/>
</dbReference>
<dbReference type="EMBL" id="LS974618">
    <property type="protein sequence ID" value="CAG7895733.1"/>
    <property type="molecule type" value="Genomic_DNA"/>
</dbReference>
<evidence type="ECO:0000313" key="3">
    <source>
        <dbReference type="EMBL" id="VDC92457.1"/>
    </source>
</evidence>
<accession>A0A3P6ALX3</accession>
<gene>
    <name evidence="3" type="ORF">BRAA02T08835Z</name>
    <name evidence="2" type="ORF">BRAPAZ1V2_A02P46850.2</name>
</gene>
<sequence length="68" mass="7448">MERTLEKKMGEAKASAATLNALGYFKNRVRSSPAWSCRVGFWIVAVYGFSVSIISEESVPSSLFKSVA</sequence>
<keyword evidence="1" id="KW-0812">Transmembrane</keyword>
<protein>
    <submittedName>
        <fullName evidence="3 4">Uncharacterized protein</fullName>
    </submittedName>
</protein>
<dbReference type="AlphaFoldDB" id="A0A3P6ALX3"/>
<dbReference type="EnsemblPlants" id="Bra020594.1">
    <property type="protein sequence ID" value="Bra020594.1-P"/>
    <property type="gene ID" value="Bra020594"/>
</dbReference>
<name>A0A3P6ALX3_BRACM</name>
<organism evidence="3">
    <name type="scientific">Brassica campestris</name>
    <name type="common">Field mustard</name>
    <dbReference type="NCBI Taxonomy" id="3711"/>
    <lineage>
        <taxon>Eukaryota</taxon>
        <taxon>Viridiplantae</taxon>
        <taxon>Streptophyta</taxon>
        <taxon>Embryophyta</taxon>
        <taxon>Tracheophyta</taxon>
        <taxon>Spermatophyta</taxon>
        <taxon>Magnoliopsida</taxon>
        <taxon>eudicotyledons</taxon>
        <taxon>Gunneridae</taxon>
        <taxon>Pentapetalae</taxon>
        <taxon>rosids</taxon>
        <taxon>malvids</taxon>
        <taxon>Brassicales</taxon>
        <taxon>Brassicaceae</taxon>
        <taxon>Brassiceae</taxon>
        <taxon>Brassica</taxon>
    </lineage>
</organism>
<evidence type="ECO:0000313" key="2">
    <source>
        <dbReference type="EMBL" id="CAG7895733.1"/>
    </source>
</evidence>
<accession>M4DVQ0</accession>
<reference evidence="4" key="4">
    <citation type="submission" date="2023-03" db="UniProtKB">
        <authorList>
            <consortium name="EnsemblPlants"/>
        </authorList>
    </citation>
    <scope>IDENTIFICATION</scope>
    <source>
        <strain evidence="4">cv. Chiifu-401-42</strain>
    </source>
</reference>
<reference evidence="3" key="3">
    <citation type="submission" date="2018-11" db="EMBL/GenBank/DDBJ databases">
        <authorList>
            <consortium name="Genoscope - CEA"/>
            <person name="William W."/>
        </authorList>
    </citation>
    <scope>NUCLEOTIDE SEQUENCE</scope>
</reference>
<dbReference type="Proteomes" id="UP000011750">
    <property type="component" value="Chromosome A02"/>
</dbReference>
<evidence type="ECO:0000313" key="4">
    <source>
        <dbReference type="EnsemblPlants" id="Bra020594.1-P"/>
    </source>
</evidence>
<dbReference type="EMBL" id="LR031573">
    <property type="protein sequence ID" value="VDC92457.1"/>
    <property type="molecule type" value="Genomic_DNA"/>
</dbReference>
<keyword evidence="1" id="KW-1133">Transmembrane helix</keyword>
<keyword evidence="5" id="KW-1185">Reference proteome</keyword>
<evidence type="ECO:0000313" key="5">
    <source>
        <dbReference type="Proteomes" id="UP000011750"/>
    </source>
</evidence>